<feature type="transmembrane region" description="Helical" evidence="3">
    <location>
        <begin position="35"/>
        <end position="58"/>
    </location>
</feature>
<comment type="similarity">
    <text evidence="1">Belongs to the bacterial sugar transferase family.</text>
</comment>
<comment type="caution">
    <text evidence="5">The sequence shown here is derived from an EMBL/GenBank/DDBJ whole genome shotgun (WGS) entry which is preliminary data.</text>
</comment>
<keyword evidence="3" id="KW-0472">Membrane</keyword>
<feature type="transmembrane region" description="Helical" evidence="3">
    <location>
        <begin position="100"/>
        <end position="119"/>
    </location>
</feature>
<keyword evidence="2" id="KW-0270">Exopolysaccharide synthesis</keyword>
<dbReference type="Proteomes" id="UP001419910">
    <property type="component" value="Unassembled WGS sequence"/>
</dbReference>
<evidence type="ECO:0000259" key="4">
    <source>
        <dbReference type="Pfam" id="PF02397"/>
    </source>
</evidence>
<evidence type="ECO:0000313" key="6">
    <source>
        <dbReference type="Proteomes" id="UP001419910"/>
    </source>
</evidence>
<keyword evidence="6" id="KW-1185">Reference proteome</keyword>
<reference evidence="5 6" key="1">
    <citation type="submission" date="2024-05" db="EMBL/GenBank/DDBJ databases">
        <authorList>
            <person name="Liu Q."/>
            <person name="Xin Y.-H."/>
        </authorList>
    </citation>
    <scope>NUCLEOTIDE SEQUENCE [LARGE SCALE GENOMIC DNA]</scope>
    <source>
        <strain evidence="5 6">CGMCC 1.10181</strain>
    </source>
</reference>
<organism evidence="5 6">
    <name type="scientific">Sphingomonas oligophenolica</name>
    <dbReference type="NCBI Taxonomy" id="301154"/>
    <lineage>
        <taxon>Bacteria</taxon>
        <taxon>Pseudomonadati</taxon>
        <taxon>Pseudomonadota</taxon>
        <taxon>Alphaproteobacteria</taxon>
        <taxon>Sphingomonadales</taxon>
        <taxon>Sphingomonadaceae</taxon>
        <taxon>Sphingomonas</taxon>
    </lineage>
</organism>
<evidence type="ECO:0000256" key="3">
    <source>
        <dbReference type="SAM" id="Phobius"/>
    </source>
</evidence>
<sequence length="465" mass="50964">MKVELVRNQPRYDVEGGIDTDPDVRPSRRMARVRLHVTLVILDIFCIVASFGLSHLVYPPAGGQWSVVATVITLVYLGGAVSAGAYAADISIGLKTGVTRALRALLLAAATVLFVAFYFKASQHLSRVAFAISITASSCSIVVMRTLVLRKARAVFGGNPYTVVLITENPTRFPRDEFSRVISAFDFDPAIGSPMMFDRLGNALRGADRVVLDCSPEHRLAWAGALRGANVLAEIIMPELAEMAPQGVGHFGALPTIVVARGPLGLFDRVVKRLFDLAVAGLALLLLAPLLLAVALLIKIESPGPVFFIQSRIGRGNRIIRVLKFRSMHTELCDGDGLTSTLRDDDRITRVGRFIRMVSIDELPQLVNVVLGSMSIVGPRPHALGSRAEGKLFWEIDERYWHRHAAKPGLTGLAQVRGYRGATHVSADLTDRLHADLEYLNGWSIWRDLRIVFMTFGVIVHKNAY</sequence>
<evidence type="ECO:0000256" key="2">
    <source>
        <dbReference type="ARBA" id="ARBA00023169"/>
    </source>
</evidence>
<keyword evidence="3" id="KW-0812">Transmembrane</keyword>
<protein>
    <submittedName>
        <fullName evidence="5">Sugar transferase</fullName>
    </submittedName>
</protein>
<accession>A0ABU9YD29</accession>
<dbReference type="EMBL" id="JBDIME010000057">
    <property type="protein sequence ID" value="MEN2793622.1"/>
    <property type="molecule type" value="Genomic_DNA"/>
</dbReference>
<feature type="transmembrane region" description="Helical" evidence="3">
    <location>
        <begin position="125"/>
        <end position="144"/>
    </location>
</feature>
<dbReference type="PANTHER" id="PTHR30576">
    <property type="entry name" value="COLANIC BIOSYNTHESIS UDP-GLUCOSE LIPID CARRIER TRANSFERASE"/>
    <property type="match status" value="1"/>
</dbReference>
<feature type="domain" description="Bacterial sugar transferase" evidence="4">
    <location>
        <begin position="272"/>
        <end position="460"/>
    </location>
</feature>
<dbReference type="InterPro" id="IPR003362">
    <property type="entry name" value="Bact_transf"/>
</dbReference>
<gene>
    <name evidence="5" type="ORF">ABC974_28670</name>
</gene>
<dbReference type="RefSeq" id="WP_343889889.1">
    <property type="nucleotide sequence ID" value="NZ_BAAAEH010000025.1"/>
</dbReference>
<dbReference type="PANTHER" id="PTHR30576:SF0">
    <property type="entry name" value="UNDECAPRENYL-PHOSPHATE N-ACETYLGALACTOSAMINYL 1-PHOSPHATE TRANSFERASE-RELATED"/>
    <property type="match status" value="1"/>
</dbReference>
<name>A0ABU9YD29_9SPHN</name>
<dbReference type="Pfam" id="PF02397">
    <property type="entry name" value="Bac_transf"/>
    <property type="match status" value="1"/>
</dbReference>
<dbReference type="GO" id="GO:0016740">
    <property type="term" value="F:transferase activity"/>
    <property type="evidence" value="ECO:0007669"/>
    <property type="project" value="UniProtKB-KW"/>
</dbReference>
<evidence type="ECO:0000256" key="1">
    <source>
        <dbReference type="ARBA" id="ARBA00006464"/>
    </source>
</evidence>
<feature type="transmembrane region" description="Helical" evidence="3">
    <location>
        <begin position="64"/>
        <end position="88"/>
    </location>
</feature>
<evidence type="ECO:0000313" key="5">
    <source>
        <dbReference type="EMBL" id="MEN2793622.1"/>
    </source>
</evidence>
<feature type="transmembrane region" description="Helical" evidence="3">
    <location>
        <begin position="274"/>
        <end position="298"/>
    </location>
</feature>
<keyword evidence="5" id="KW-0808">Transferase</keyword>
<proteinExistence type="inferred from homology"/>
<keyword evidence="3" id="KW-1133">Transmembrane helix</keyword>